<evidence type="ECO:0000313" key="4">
    <source>
        <dbReference type="Proteomes" id="UP000005756"/>
    </source>
</evidence>
<keyword evidence="5" id="KW-1185">Reference proteome</keyword>
<dbReference type="STRING" id="1072583.KUC_0392"/>
<gene>
    <name evidence="3" type="ORF">CE457_02040</name>
    <name evidence="2" type="ORF">KUC_0392</name>
</gene>
<dbReference type="SUPFAM" id="SSF69322">
    <property type="entry name" value="Tricorn protease domain 2"/>
    <property type="match status" value="1"/>
</dbReference>
<dbReference type="Proteomes" id="UP000005756">
    <property type="component" value="Unassembled WGS sequence"/>
</dbReference>
<evidence type="ECO:0000313" key="2">
    <source>
        <dbReference type="EMBL" id="EHJ93445.1"/>
    </source>
</evidence>
<evidence type="ECO:0000313" key="3">
    <source>
        <dbReference type="EMBL" id="OZT76025.1"/>
    </source>
</evidence>
<organism evidence="2 4">
    <name type="scientific">Vreelandella boliviensis LC1</name>
    <dbReference type="NCBI Taxonomy" id="1072583"/>
    <lineage>
        <taxon>Bacteria</taxon>
        <taxon>Pseudomonadati</taxon>
        <taxon>Pseudomonadota</taxon>
        <taxon>Gammaproteobacteria</taxon>
        <taxon>Oceanospirillales</taxon>
        <taxon>Halomonadaceae</taxon>
        <taxon>Vreelandella</taxon>
    </lineage>
</organism>
<dbReference type="Gene3D" id="2.130.10.10">
    <property type="entry name" value="YVTN repeat-like/Quinoprotein amine dehydrogenase"/>
    <property type="match status" value="1"/>
</dbReference>
<evidence type="ECO:0000256" key="1">
    <source>
        <dbReference type="SAM" id="SignalP"/>
    </source>
</evidence>
<dbReference type="InterPro" id="IPR015943">
    <property type="entry name" value="WD40/YVTN_repeat-like_dom_sf"/>
</dbReference>
<dbReference type="EMBL" id="JH393257">
    <property type="protein sequence ID" value="EHJ93445.1"/>
    <property type="molecule type" value="Genomic_DNA"/>
</dbReference>
<accession>A0A265E3C8</accession>
<dbReference type="EMBL" id="NPEY01000001">
    <property type="protein sequence ID" value="OZT76025.1"/>
    <property type="molecule type" value="Genomic_DNA"/>
</dbReference>
<feature type="signal peptide" evidence="1">
    <location>
        <begin position="1"/>
        <end position="24"/>
    </location>
</feature>
<dbReference type="AlphaFoldDB" id="A0A265E3C8"/>
<feature type="chain" id="PRO_5044572114" evidence="1">
    <location>
        <begin position="25"/>
        <end position="362"/>
    </location>
</feature>
<name>A0A265E3C8_9GAMM</name>
<reference evidence="3 5" key="2">
    <citation type="submission" date="2017-07" db="EMBL/GenBank/DDBJ databases">
        <title>Shotgun whole genome sequences of three halophilic bacterial isolates.</title>
        <authorList>
            <person name="Pozzo T."/>
            <person name="Higdon S.M."/>
            <person name="Quillaguaman J."/>
        </authorList>
    </citation>
    <scope>NUCLEOTIDE SEQUENCE [LARGE SCALE GENOMIC DNA]</scope>
    <source>
        <strain evidence="3 5">LC1</strain>
    </source>
</reference>
<dbReference type="PIRSF" id="PIRSF028101">
    <property type="entry name" value="UCP028101"/>
    <property type="match status" value="1"/>
</dbReference>
<reference evidence="2 4" key="1">
    <citation type="submission" date="2011-10" db="EMBL/GenBank/DDBJ databases">
        <authorList>
            <person name="Quillaguamn J."/>
            <person name="Guzmn D."/>
            <person name="Balderrama-Subieta A."/>
            <person name="Cardona-Ortuo C."/>
            <person name="Guevara-Martnez M."/>
            <person name="Callisaya-Quispe N."/>
        </authorList>
    </citation>
    <scope>NUCLEOTIDE SEQUENCE [LARGE SCALE GENOMIC DNA]</scope>
    <source>
        <strain evidence="2 4">LC1</strain>
    </source>
</reference>
<protein>
    <submittedName>
        <fullName evidence="3">DUF1513 domain-containing protein</fullName>
    </submittedName>
</protein>
<proteinExistence type="predicted"/>
<dbReference type="OrthoDB" id="5624218at2"/>
<dbReference type="Proteomes" id="UP000216538">
    <property type="component" value="Unassembled WGS sequence"/>
</dbReference>
<dbReference type="Pfam" id="PF07433">
    <property type="entry name" value="DUF1513"/>
    <property type="match status" value="1"/>
</dbReference>
<sequence length="362" mass="39216">MQRRQILKVGLGSVAMALTPLSWALPAREEVDWLFSAVDDPSGGHFIAGVALDGQTRFMIEVPERCHGGCLRPDSRQAVLFARRPGTRMYVIDGDSRQLAHTIAAGEGYHFYGHGVFDLSGRYLYVTANRLADSAGLVRVYDAANDYAHVRDMPLEGIGPHELRLMPEGDTLVIGLGGIQTHPDYGRVKLNLDTMAPALLLLDRHSGEILARHTPSHHQLSCRHLDVAADGTVVAGYQFEGPEWETHPLICRLDAAGRFSELALPDEVTASLHHYIASVAFSRVSANVLITAPRGNRVLLLDAEQGRLNANLALPDAAGARCDGNGGFLVSSGQGGLYRVTPGTSAPELLASLELRWDNHLT</sequence>
<keyword evidence="1" id="KW-0732">Signal</keyword>
<evidence type="ECO:0000313" key="5">
    <source>
        <dbReference type="Proteomes" id="UP000216538"/>
    </source>
</evidence>
<dbReference type="RefSeq" id="WP_007111381.1">
    <property type="nucleotide sequence ID" value="NZ_JH393257.1"/>
</dbReference>
<dbReference type="InterPro" id="IPR008311">
    <property type="entry name" value="UCP028101"/>
</dbReference>